<accession>A0A9X1QRG7</accession>
<organism evidence="1 2">
    <name type="scientific">Aequorivita vitellina</name>
    <dbReference type="NCBI Taxonomy" id="2874475"/>
    <lineage>
        <taxon>Bacteria</taxon>
        <taxon>Pseudomonadati</taxon>
        <taxon>Bacteroidota</taxon>
        <taxon>Flavobacteriia</taxon>
        <taxon>Flavobacteriales</taxon>
        <taxon>Flavobacteriaceae</taxon>
        <taxon>Aequorivita</taxon>
    </lineage>
</organism>
<protein>
    <submittedName>
        <fullName evidence="1">Uncharacterized protein</fullName>
    </submittedName>
</protein>
<reference evidence="1" key="1">
    <citation type="submission" date="2021-09" db="EMBL/GenBank/DDBJ databases">
        <title>Genome of Aequorivita sp. strain F47161.</title>
        <authorList>
            <person name="Wang Y."/>
        </authorList>
    </citation>
    <scope>NUCLEOTIDE SEQUENCE</scope>
    <source>
        <strain evidence="1">F47161</strain>
    </source>
</reference>
<dbReference type="RefSeq" id="WP_237601428.1">
    <property type="nucleotide sequence ID" value="NZ_JAIRBA010000002.1"/>
</dbReference>
<name>A0A9X1QRG7_9FLAO</name>
<evidence type="ECO:0000313" key="2">
    <source>
        <dbReference type="Proteomes" id="UP001139461"/>
    </source>
</evidence>
<dbReference type="Proteomes" id="UP001139461">
    <property type="component" value="Unassembled WGS sequence"/>
</dbReference>
<comment type="caution">
    <text evidence="1">The sequence shown here is derived from an EMBL/GenBank/DDBJ whole genome shotgun (WGS) entry which is preliminary data.</text>
</comment>
<dbReference type="AlphaFoldDB" id="A0A9X1QRG7"/>
<keyword evidence="2" id="KW-1185">Reference proteome</keyword>
<proteinExistence type="predicted"/>
<dbReference type="EMBL" id="JAIRBA010000002">
    <property type="protein sequence ID" value="MCG2417608.1"/>
    <property type="molecule type" value="Genomic_DNA"/>
</dbReference>
<gene>
    <name evidence="1" type="ORF">K8089_01140</name>
</gene>
<evidence type="ECO:0000313" key="1">
    <source>
        <dbReference type="EMBL" id="MCG2417608.1"/>
    </source>
</evidence>
<sequence>MKHIEKHIDRLFISIAIFLVFGNVVFAHEAITINSQLAVLSELQDEDQGKPFVFDAISVGEVSQTVSQNEYLGLDLGGAFVTHQNLPFAHVSLNYKCYYASKDKRELIFKHLFPFHFFW</sequence>